<evidence type="ECO:0000313" key="1">
    <source>
        <dbReference type="EMBL" id="CAB3389025.1"/>
    </source>
</evidence>
<protein>
    <submittedName>
        <fullName evidence="1">Uncharacterized protein</fullName>
    </submittedName>
</protein>
<dbReference type="AlphaFoldDB" id="A0A8S1EF59"/>
<dbReference type="Proteomes" id="UP000494165">
    <property type="component" value="Unassembled WGS sequence"/>
</dbReference>
<organism evidence="1 2">
    <name type="scientific">Cloeon dipterum</name>
    <dbReference type="NCBI Taxonomy" id="197152"/>
    <lineage>
        <taxon>Eukaryota</taxon>
        <taxon>Metazoa</taxon>
        <taxon>Ecdysozoa</taxon>
        <taxon>Arthropoda</taxon>
        <taxon>Hexapoda</taxon>
        <taxon>Insecta</taxon>
        <taxon>Pterygota</taxon>
        <taxon>Palaeoptera</taxon>
        <taxon>Ephemeroptera</taxon>
        <taxon>Pisciforma</taxon>
        <taxon>Baetidae</taxon>
        <taxon>Cloeon</taxon>
    </lineage>
</organism>
<sequence length="95" mass="11012">MACCRGSEVKDHNCNSSRSVKMRLAFEIKIRPLLKIDICTFQSELADMKAAVNTLRSSKMIPVKTRHGPLLPTRRRKKHLIKLFEHRFPSKIRPV</sequence>
<dbReference type="EMBL" id="CADEPI010001120">
    <property type="protein sequence ID" value="CAB3389025.1"/>
    <property type="molecule type" value="Genomic_DNA"/>
</dbReference>
<proteinExistence type="predicted"/>
<comment type="caution">
    <text evidence="1">The sequence shown here is derived from an EMBL/GenBank/DDBJ whole genome shotgun (WGS) entry which is preliminary data.</text>
</comment>
<accession>A0A8S1EF59</accession>
<reference evidence="1 2" key="1">
    <citation type="submission" date="2020-04" db="EMBL/GenBank/DDBJ databases">
        <authorList>
            <person name="Alioto T."/>
            <person name="Alioto T."/>
            <person name="Gomez Garrido J."/>
        </authorList>
    </citation>
    <scope>NUCLEOTIDE SEQUENCE [LARGE SCALE GENOMIC DNA]</scope>
</reference>
<name>A0A8S1EF59_9INSE</name>
<gene>
    <name evidence="1" type="ORF">CLODIP_2_CD00653</name>
</gene>
<evidence type="ECO:0000313" key="2">
    <source>
        <dbReference type="Proteomes" id="UP000494165"/>
    </source>
</evidence>
<keyword evidence="2" id="KW-1185">Reference proteome</keyword>